<dbReference type="Proteomes" id="UP000003448">
    <property type="component" value="Unassembled WGS sequence"/>
</dbReference>
<dbReference type="AlphaFoldDB" id="I0LDQ6"/>
<comment type="caution">
    <text evidence="1">The sequence shown here is derived from an EMBL/GenBank/DDBJ whole genome shotgun (WGS) entry which is preliminary data.</text>
</comment>
<organism evidence="1 2">
    <name type="scientific">Micromonospora lupini str. Lupac 08</name>
    <dbReference type="NCBI Taxonomy" id="1150864"/>
    <lineage>
        <taxon>Bacteria</taxon>
        <taxon>Bacillati</taxon>
        <taxon>Actinomycetota</taxon>
        <taxon>Actinomycetes</taxon>
        <taxon>Micromonosporales</taxon>
        <taxon>Micromonosporaceae</taxon>
        <taxon>Micromonospora</taxon>
    </lineage>
</organism>
<protein>
    <submittedName>
        <fullName evidence="1">Uncharacterized protein</fullName>
    </submittedName>
</protein>
<keyword evidence="2" id="KW-1185">Reference proteome</keyword>
<evidence type="ECO:0000313" key="2">
    <source>
        <dbReference type="Proteomes" id="UP000003448"/>
    </source>
</evidence>
<name>I0LDQ6_9ACTN</name>
<reference evidence="2" key="1">
    <citation type="journal article" date="2012" name="J. Bacteriol.">
        <title>Genome Sequence of Micromonospora lupini Lupac 08, Isolated from Root Nodules of Lupinus angustifolius.</title>
        <authorList>
            <person name="Alonso-Vega P."/>
            <person name="Normand P."/>
            <person name="Bacigalupe R."/>
            <person name="Pujic P."/>
            <person name="Lajus A."/>
            <person name="Vallenet D."/>
            <person name="Carro L."/>
            <person name="Coll P."/>
            <person name="Trujillo M.E."/>
        </authorList>
    </citation>
    <scope>NUCLEOTIDE SEQUENCE [LARGE SCALE GENOMIC DNA]</scope>
    <source>
        <strain evidence="2">Lupac 08</strain>
    </source>
</reference>
<evidence type="ECO:0000313" key="1">
    <source>
        <dbReference type="EMBL" id="CCH21953.1"/>
    </source>
</evidence>
<dbReference type="EMBL" id="CAIE01000046">
    <property type="protein sequence ID" value="CCH21953.1"/>
    <property type="molecule type" value="Genomic_DNA"/>
</dbReference>
<gene>
    <name evidence="1" type="ORF">MILUP08_46738</name>
</gene>
<sequence>MLCFTPRTTRAPNLLRRLKQSKGLQSVG</sequence>
<proteinExistence type="predicted"/>
<accession>I0LDQ6</accession>